<organism evidence="3 4">
    <name type="scientific">Arenibacter arenosicollis</name>
    <dbReference type="NCBI Taxonomy" id="2762274"/>
    <lineage>
        <taxon>Bacteria</taxon>
        <taxon>Pseudomonadati</taxon>
        <taxon>Bacteroidota</taxon>
        <taxon>Flavobacteriia</taxon>
        <taxon>Flavobacteriales</taxon>
        <taxon>Flavobacteriaceae</taxon>
        <taxon>Arenibacter</taxon>
    </lineage>
</organism>
<protein>
    <submittedName>
        <fullName evidence="3">Uncharacterized protein</fullName>
    </submittedName>
</protein>
<comment type="caution">
    <text evidence="3">The sequence shown here is derived from an EMBL/GenBank/DDBJ whole genome shotgun (WGS) entry which is preliminary data.</text>
</comment>
<dbReference type="Proteomes" id="UP000618952">
    <property type="component" value="Unassembled WGS sequence"/>
</dbReference>
<accession>A0ABR7QPI6</accession>
<keyword evidence="4" id="KW-1185">Reference proteome</keyword>
<name>A0ABR7QPI6_9FLAO</name>
<proteinExistence type="predicted"/>
<feature type="compositionally biased region" description="Low complexity" evidence="1">
    <location>
        <begin position="27"/>
        <end position="37"/>
    </location>
</feature>
<dbReference type="PROSITE" id="PS51257">
    <property type="entry name" value="PROKAR_LIPOPROTEIN"/>
    <property type="match status" value="1"/>
</dbReference>
<evidence type="ECO:0000256" key="1">
    <source>
        <dbReference type="SAM" id="MobiDB-lite"/>
    </source>
</evidence>
<sequence length="128" mass="13177">MDRKAFIQKTMGAMLIALPAYSLIGCSSSDNDSDTNPDPNPDPDPQGNCLANGTKSTIATNHGHSLTVSTADIQAGAQKIYSIQGSSGHNHEVTLTAANFNSLKSNSSISVDSTSGDGHTHSVTVSCA</sequence>
<feature type="signal peptide" evidence="2">
    <location>
        <begin position="1"/>
        <end position="22"/>
    </location>
</feature>
<gene>
    <name evidence="3" type="ORF">H4O18_14030</name>
</gene>
<keyword evidence="2" id="KW-0732">Signal</keyword>
<evidence type="ECO:0000256" key="2">
    <source>
        <dbReference type="SAM" id="SignalP"/>
    </source>
</evidence>
<reference evidence="3 4" key="1">
    <citation type="submission" date="2020-08" db="EMBL/GenBank/DDBJ databases">
        <title>Arenibacter gaetbuli sp. nov., isolated from a sand dune.</title>
        <authorList>
            <person name="Park S."/>
            <person name="Yoon J.-H."/>
        </authorList>
    </citation>
    <scope>NUCLEOTIDE SEQUENCE [LARGE SCALE GENOMIC DNA]</scope>
    <source>
        <strain evidence="3 4">BSSL-BM3</strain>
    </source>
</reference>
<feature type="region of interest" description="Disordered" evidence="1">
    <location>
        <begin position="27"/>
        <end position="56"/>
    </location>
</feature>
<evidence type="ECO:0000313" key="4">
    <source>
        <dbReference type="Proteomes" id="UP000618952"/>
    </source>
</evidence>
<dbReference type="EMBL" id="JACLHY010000014">
    <property type="protein sequence ID" value="MBC8769116.1"/>
    <property type="molecule type" value="Genomic_DNA"/>
</dbReference>
<feature type="region of interest" description="Disordered" evidence="1">
    <location>
        <begin position="108"/>
        <end position="128"/>
    </location>
</feature>
<dbReference type="RefSeq" id="WP_103441677.1">
    <property type="nucleotide sequence ID" value="NZ_JACLHY010000014.1"/>
</dbReference>
<evidence type="ECO:0000313" key="3">
    <source>
        <dbReference type="EMBL" id="MBC8769116.1"/>
    </source>
</evidence>
<feature type="chain" id="PRO_5046191965" evidence="2">
    <location>
        <begin position="23"/>
        <end position="128"/>
    </location>
</feature>